<evidence type="ECO:0000313" key="3">
    <source>
        <dbReference type="Proteomes" id="UP000765160"/>
    </source>
</evidence>
<dbReference type="InterPro" id="IPR020945">
    <property type="entry name" value="DMSO/NO3_reduct_chaperone"/>
</dbReference>
<keyword evidence="1" id="KW-0143">Chaperone</keyword>
<reference evidence="2 3" key="1">
    <citation type="submission" date="2020-03" db="EMBL/GenBank/DDBJ databases">
        <title>Roseomonas selenitidurans sp. nov. isolated from soil.</title>
        <authorList>
            <person name="Liu H."/>
        </authorList>
    </citation>
    <scope>NUCLEOTIDE SEQUENCE [LARGE SCALE GENOMIC DNA]</scope>
    <source>
        <strain evidence="2 3">JCM 15073</strain>
    </source>
</reference>
<evidence type="ECO:0000313" key="2">
    <source>
        <dbReference type="EMBL" id="NKE46470.1"/>
    </source>
</evidence>
<dbReference type="Gene3D" id="1.10.3480.10">
    <property type="entry name" value="TorD-like"/>
    <property type="match status" value="1"/>
</dbReference>
<accession>A0ABX1F2A5</accession>
<sequence length="213" mass="22808">MGSCATVVADKVGGMQEEQAQVVLDPVDAERARLFALLGRLLGAAPDAGLLIRMRALRAETGELGAAYGALAEAAGRCRADATEREFFNLFIGVGRGELLPYASYYLTGFLHERPLADLRGDLARLGILRAEGVAEPEDHIAFLCEAYAGLLAGAFPGEPDASLPFFTRHIRPWAARFFADLEKAETADFYRAVGRLGRLAVELEAAAADLPA</sequence>
<dbReference type="PANTHER" id="PTHR34227:SF1">
    <property type="entry name" value="DIMETHYL SULFOXIDE REDUCTASE CHAPERONE-RELATED"/>
    <property type="match status" value="1"/>
</dbReference>
<evidence type="ECO:0000256" key="1">
    <source>
        <dbReference type="ARBA" id="ARBA00023186"/>
    </source>
</evidence>
<name>A0ABX1F2A5_9PROT</name>
<comment type="caution">
    <text evidence="2">The sequence shown here is derived from an EMBL/GenBank/DDBJ whole genome shotgun (WGS) entry which is preliminary data.</text>
</comment>
<dbReference type="PANTHER" id="PTHR34227">
    <property type="entry name" value="CHAPERONE PROTEIN YCDY"/>
    <property type="match status" value="1"/>
</dbReference>
<dbReference type="InterPro" id="IPR036411">
    <property type="entry name" value="TorD-like_sf"/>
</dbReference>
<dbReference type="InterPro" id="IPR050289">
    <property type="entry name" value="TorD/DmsD_chaperones"/>
</dbReference>
<proteinExistence type="predicted"/>
<protein>
    <submittedName>
        <fullName evidence="2">Molecular chaperone TorD</fullName>
    </submittedName>
</protein>
<dbReference type="SUPFAM" id="SSF89155">
    <property type="entry name" value="TorD-like"/>
    <property type="match status" value="1"/>
</dbReference>
<organism evidence="2 3">
    <name type="scientific">Falsiroseomonas frigidaquae</name>
    <dbReference type="NCBI Taxonomy" id="487318"/>
    <lineage>
        <taxon>Bacteria</taxon>
        <taxon>Pseudomonadati</taxon>
        <taxon>Pseudomonadota</taxon>
        <taxon>Alphaproteobacteria</taxon>
        <taxon>Acetobacterales</taxon>
        <taxon>Roseomonadaceae</taxon>
        <taxon>Falsiroseomonas</taxon>
    </lineage>
</organism>
<dbReference type="Proteomes" id="UP000765160">
    <property type="component" value="Unassembled WGS sequence"/>
</dbReference>
<dbReference type="EMBL" id="JAAVTX010000005">
    <property type="protein sequence ID" value="NKE46470.1"/>
    <property type="molecule type" value="Genomic_DNA"/>
</dbReference>
<keyword evidence="3" id="KW-1185">Reference proteome</keyword>
<gene>
    <name evidence="2" type="ORF">HB662_16935</name>
</gene>
<dbReference type="Pfam" id="PF02613">
    <property type="entry name" value="Nitrate_red_del"/>
    <property type="match status" value="1"/>
</dbReference>